<protein>
    <recommendedName>
        <fullName evidence="1">Fido domain-containing protein</fullName>
    </recommendedName>
</protein>
<evidence type="ECO:0000259" key="1">
    <source>
        <dbReference type="PROSITE" id="PS51459"/>
    </source>
</evidence>
<dbReference type="Gene3D" id="1.10.3290.10">
    <property type="entry name" value="Fido-like domain"/>
    <property type="match status" value="1"/>
</dbReference>
<dbReference type="RefSeq" id="WP_154544964.1">
    <property type="nucleotide sequence ID" value="NZ_JAQYQY010000029.1"/>
</dbReference>
<keyword evidence="3" id="KW-1185">Reference proteome</keyword>
<dbReference type="InterPro" id="IPR003812">
    <property type="entry name" value="Fido"/>
</dbReference>
<proteinExistence type="predicted"/>
<dbReference type="EMBL" id="VUMY01000010">
    <property type="protein sequence ID" value="MST49871.1"/>
    <property type="molecule type" value="Genomic_DNA"/>
</dbReference>
<reference evidence="2 3" key="1">
    <citation type="submission" date="2019-08" db="EMBL/GenBank/DDBJ databases">
        <title>In-depth cultivation of the pig gut microbiome towards novel bacterial diversity and tailored functional studies.</title>
        <authorList>
            <person name="Wylensek D."/>
            <person name="Hitch T.C.A."/>
            <person name="Clavel T."/>
        </authorList>
    </citation>
    <scope>NUCLEOTIDE SEQUENCE [LARGE SCALE GENOMIC DNA]</scope>
    <source>
        <strain evidence="2 3">RF-GAM-744-WT-7</strain>
    </source>
</reference>
<dbReference type="Pfam" id="PF02661">
    <property type="entry name" value="Fic"/>
    <property type="match status" value="1"/>
</dbReference>
<dbReference type="Proteomes" id="UP000442535">
    <property type="component" value="Unassembled WGS sequence"/>
</dbReference>
<feature type="domain" description="Fido" evidence="1">
    <location>
        <begin position="1"/>
        <end position="101"/>
    </location>
</feature>
<comment type="caution">
    <text evidence="2">The sequence shown here is derived from an EMBL/GenBank/DDBJ whole genome shotgun (WGS) entry which is preliminary data.</text>
</comment>
<dbReference type="InterPro" id="IPR036597">
    <property type="entry name" value="Fido-like_dom_sf"/>
</dbReference>
<gene>
    <name evidence="2" type="ORF">FYJ63_06430</name>
</gene>
<evidence type="ECO:0000313" key="3">
    <source>
        <dbReference type="Proteomes" id="UP000442535"/>
    </source>
</evidence>
<accession>A0A7K0K305</accession>
<dbReference type="AlphaFoldDB" id="A0A7K0K305"/>
<dbReference type="SUPFAM" id="SSF140931">
    <property type="entry name" value="Fic-like"/>
    <property type="match status" value="1"/>
</dbReference>
<sequence length="107" mass="12050">MTAILLMRALVARTDWSGLEEGDYLEVMAAVFALLNQAHPFREGNGRASKMWLDMVSEPAGYYLDYAVVSPGEWNRTSGASGPDYGEYEPHPEPLRELFSRIVREKP</sequence>
<dbReference type="PROSITE" id="PS51459">
    <property type="entry name" value="FIDO"/>
    <property type="match status" value="1"/>
</dbReference>
<evidence type="ECO:0000313" key="2">
    <source>
        <dbReference type="EMBL" id="MST49871.1"/>
    </source>
</evidence>
<name>A0A7K0K305_9ACTO</name>
<organism evidence="2 3">
    <name type="scientific">Mobiluncus porci</name>
    <dbReference type="NCBI Taxonomy" id="2652278"/>
    <lineage>
        <taxon>Bacteria</taxon>
        <taxon>Bacillati</taxon>
        <taxon>Actinomycetota</taxon>
        <taxon>Actinomycetes</taxon>
        <taxon>Actinomycetales</taxon>
        <taxon>Actinomycetaceae</taxon>
        <taxon>Mobiluncus</taxon>
    </lineage>
</organism>